<dbReference type="InterPro" id="IPR032678">
    <property type="entry name" value="tRNA-synt_1_cat_dom"/>
</dbReference>
<organism evidence="5">
    <name type="scientific">marine metagenome</name>
    <dbReference type="NCBI Taxonomy" id="408172"/>
    <lineage>
        <taxon>unclassified sequences</taxon>
        <taxon>metagenomes</taxon>
        <taxon>ecological metagenomes</taxon>
    </lineage>
</organism>
<dbReference type="GO" id="GO:0006423">
    <property type="term" value="P:cysteinyl-tRNA aminoacylation"/>
    <property type="evidence" value="ECO:0007669"/>
    <property type="project" value="TreeGrafter"/>
</dbReference>
<reference evidence="5" key="1">
    <citation type="submission" date="2018-05" db="EMBL/GenBank/DDBJ databases">
        <authorList>
            <person name="Lanie J.A."/>
            <person name="Ng W.-L."/>
            <person name="Kazmierczak K.M."/>
            <person name="Andrzejewski T.M."/>
            <person name="Davidsen T.M."/>
            <person name="Wayne K.J."/>
            <person name="Tettelin H."/>
            <person name="Glass J.I."/>
            <person name="Rusch D."/>
            <person name="Podicherti R."/>
            <person name="Tsui H.-C.T."/>
            <person name="Winkler M.E."/>
        </authorList>
    </citation>
    <scope>NUCLEOTIDE SEQUENCE</scope>
</reference>
<dbReference type="SUPFAM" id="SSF52374">
    <property type="entry name" value="Nucleotidylyl transferase"/>
    <property type="match status" value="1"/>
</dbReference>
<keyword evidence="1" id="KW-0436">Ligase</keyword>
<proteinExistence type="predicted"/>
<evidence type="ECO:0000256" key="2">
    <source>
        <dbReference type="ARBA" id="ARBA00022741"/>
    </source>
</evidence>
<evidence type="ECO:0000259" key="4">
    <source>
        <dbReference type="Pfam" id="PF01406"/>
    </source>
</evidence>
<keyword evidence="3" id="KW-0067">ATP-binding</keyword>
<dbReference type="GO" id="GO:0005524">
    <property type="term" value="F:ATP binding"/>
    <property type="evidence" value="ECO:0007669"/>
    <property type="project" value="UniProtKB-KW"/>
</dbReference>
<dbReference type="PANTHER" id="PTHR10890:SF3">
    <property type="entry name" value="CYSTEINE--TRNA LIGASE, CYTOPLASMIC"/>
    <property type="match status" value="1"/>
</dbReference>
<dbReference type="AlphaFoldDB" id="A0A382TZN2"/>
<feature type="domain" description="tRNA synthetases class I catalytic" evidence="4">
    <location>
        <begin position="15"/>
        <end position="134"/>
    </location>
</feature>
<name>A0A382TZN2_9ZZZZ</name>
<dbReference type="Gene3D" id="3.40.50.620">
    <property type="entry name" value="HUPs"/>
    <property type="match status" value="1"/>
</dbReference>
<feature type="non-terminal residue" evidence="5">
    <location>
        <position position="134"/>
    </location>
</feature>
<gene>
    <name evidence="5" type="ORF">METZ01_LOCUS380307</name>
</gene>
<dbReference type="InterPro" id="IPR024909">
    <property type="entry name" value="Cys-tRNA/MSH_ligase"/>
</dbReference>
<accession>A0A382TZN2</accession>
<evidence type="ECO:0000313" key="5">
    <source>
        <dbReference type="EMBL" id="SVD27453.1"/>
    </source>
</evidence>
<dbReference type="GO" id="GO:0004817">
    <property type="term" value="F:cysteine-tRNA ligase activity"/>
    <property type="evidence" value="ECO:0007669"/>
    <property type="project" value="TreeGrafter"/>
</dbReference>
<dbReference type="InterPro" id="IPR014729">
    <property type="entry name" value="Rossmann-like_a/b/a_fold"/>
</dbReference>
<protein>
    <recommendedName>
        <fullName evidence="4">tRNA synthetases class I catalytic domain-containing protein</fullName>
    </recommendedName>
</protein>
<evidence type="ECO:0000256" key="1">
    <source>
        <dbReference type="ARBA" id="ARBA00022598"/>
    </source>
</evidence>
<dbReference type="EMBL" id="UINC01140355">
    <property type="protein sequence ID" value="SVD27453.1"/>
    <property type="molecule type" value="Genomic_DNA"/>
</dbReference>
<evidence type="ECO:0000256" key="3">
    <source>
        <dbReference type="ARBA" id="ARBA00022840"/>
    </source>
</evidence>
<keyword evidence="2" id="KW-0547">Nucleotide-binding</keyword>
<dbReference type="GO" id="GO:0005829">
    <property type="term" value="C:cytosol"/>
    <property type="evidence" value="ECO:0007669"/>
    <property type="project" value="TreeGrafter"/>
</dbReference>
<dbReference type="PANTHER" id="PTHR10890">
    <property type="entry name" value="CYSTEINYL-TRNA SYNTHETASE"/>
    <property type="match status" value="1"/>
</dbReference>
<sequence>MLRLFNTLSRSKEDFKPIQDDHVGLYSCGPTVYNHAHIGNLSTFIMVDLFKRYLQYRGYEVHHVMNLTDVDDKTIRASHQEGVPLGELAKRYTDGFMSDLERLNIRHADKYTAATEHIEEMIELIETLLEKGFA</sequence>
<dbReference type="Pfam" id="PF01406">
    <property type="entry name" value="tRNA-synt_1e"/>
    <property type="match status" value="1"/>
</dbReference>